<evidence type="ECO:0000256" key="8">
    <source>
        <dbReference type="ARBA" id="ARBA00023237"/>
    </source>
</evidence>
<dbReference type="GO" id="GO:0097347">
    <property type="term" value="C:TAM protein secretion complex"/>
    <property type="evidence" value="ECO:0007669"/>
    <property type="project" value="TreeGrafter"/>
</dbReference>
<evidence type="ECO:0000256" key="11">
    <source>
        <dbReference type="SAM" id="SignalP"/>
    </source>
</evidence>
<keyword evidence="5" id="KW-0812">Transmembrane</keyword>
<evidence type="ECO:0000256" key="3">
    <source>
        <dbReference type="ARBA" id="ARBA00015419"/>
    </source>
</evidence>
<comment type="subunit">
    <text evidence="10">Interacts with TamB to form the translocation and assembly module (TAM).</text>
</comment>
<sequence>MRLIPTALLLVFLWALAGAAQARGTIDKVNIEGLDKGDDAEMIENIEVSLSLYQTIGKVQGESRLEYLLNQAQDQTRAALEPFGYYSPTITVDAPRNGDNVTVVIHVDKGEPVRVRQSHIVLTGWAEDDQYLQRDVAEFQPAVGQVFSHPQYEASKVRITRRLAERGYFDADFTQRRVEITRAEHAADIDLGWDSGRRYDMGPVRFQYDYFKPGLFDPLVYWEEGSYYHEGKLDRLRESLNKLGYFGTIDIQPKPEEADADGRVPIDVRLERAKRTVYTAGLSYGSESGPGVRGGVERRYVNSRGHKMDTQLDFAQKRKSLTTAYRIPAFAWLDGWYSFTAGYYDEQTDYIDLRNVKLSASRSGELNDHWTAIASINALRERWRYSTNDQPDPFYQYATFVYPQLEAVYSGVDNRTFPTQGMAARMFVRGGVEGVGSDTSFAQAYAQVFWFHGFGANDRLILRGEGGTTWTADLVSMPPSLRFFAGGDNSIRGYAFREVGPRTPPPDKYALGAKHVLTGSVEYERYLNNSPWGAAVFVDTGSAFDNTPDFHTGVGIGLRWKSPIGPVRVDVAHGLDDPDSQFQLYINIGANL</sequence>
<dbReference type="Gene3D" id="2.40.160.50">
    <property type="entry name" value="membrane protein fhac: a member of the omp85/tpsb transporter family"/>
    <property type="match status" value="1"/>
</dbReference>
<evidence type="ECO:0000259" key="14">
    <source>
        <dbReference type="Pfam" id="PF17243"/>
    </source>
</evidence>
<evidence type="ECO:0000256" key="6">
    <source>
        <dbReference type="ARBA" id="ARBA00022729"/>
    </source>
</evidence>
<dbReference type="InterPro" id="IPR010827">
    <property type="entry name" value="BamA/TamA_POTRA"/>
</dbReference>
<evidence type="ECO:0000256" key="7">
    <source>
        <dbReference type="ARBA" id="ARBA00023136"/>
    </source>
</evidence>
<comment type="caution">
    <text evidence="15">The sequence shown here is derived from an EMBL/GenBank/DDBJ whole genome shotgun (WGS) entry which is preliminary data.</text>
</comment>
<evidence type="ECO:0000256" key="4">
    <source>
        <dbReference type="ARBA" id="ARBA00022452"/>
    </source>
</evidence>
<dbReference type="OrthoDB" id="9769707at2"/>
<dbReference type="EMBL" id="LLXU01000058">
    <property type="protein sequence ID" value="KRG46082.1"/>
    <property type="molecule type" value="Genomic_DNA"/>
</dbReference>
<dbReference type="Pfam" id="PF01103">
    <property type="entry name" value="Omp85"/>
    <property type="match status" value="1"/>
</dbReference>
<dbReference type="AlphaFoldDB" id="A0A0R0AUJ9"/>
<feature type="chain" id="PRO_5006391345" description="Translocation and assembly module subunit TamA" evidence="11">
    <location>
        <begin position="23"/>
        <end position="592"/>
    </location>
</feature>
<dbReference type="Pfam" id="PF17243">
    <property type="entry name" value="POTRA_TamA_1"/>
    <property type="match status" value="1"/>
</dbReference>
<gene>
    <name evidence="15" type="ORF">ARC20_06695</name>
</gene>
<feature type="domain" description="TamA POTRA" evidence="14">
    <location>
        <begin position="28"/>
        <end position="108"/>
    </location>
</feature>
<dbReference type="RefSeq" id="WP_057645596.1">
    <property type="nucleotide sequence ID" value="NZ_LLXU01000058.1"/>
</dbReference>
<dbReference type="Gene3D" id="3.10.20.310">
    <property type="entry name" value="membrane protein fhac"/>
    <property type="match status" value="3"/>
</dbReference>
<accession>A0A0R0AUJ9</accession>
<dbReference type="PANTHER" id="PTHR12815">
    <property type="entry name" value="SORTING AND ASSEMBLY MACHINERY SAMM50 PROTEIN FAMILY MEMBER"/>
    <property type="match status" value="1"/>
</dbReference>
<evidence type="ECO:0000256" key="10">
    <source>
        <dbReference type="ARBA" id="ARBA00093548"/>
    </source>
</evidence>
<comment type="similarity">
    <text evidence="2">Belongs to the TamA family.</text>
</comment>
<evidence type="ECO:0000256" key="1">
    <source>
        <dbReference type="ARBA" id="ARBA00004442"/>
    </source>
</evidence>
<proteinExistence type="inferred from homology"/>
<dbReference type="InterPro" id="IPR035243">
    <property type="entry name" value="TamA_POTRA_Dom_1"/>
</dbReference>
<evidence type="ECO:0000313" key="15">
    <source>
        <dbReference type="EMBL" id="KRG46082.1"/>
    </source>
</evidence>
<keyword evidence="8" id="KW-0998">Cell outer membrane</keyword>
<reference evidence="15 16" key="1">
    <citation type="submission" date="2015-10" db="EMBL/GenBank/DDBJ databases">
        <title>Genome sequencing and analysis of members of genus Stenotrophomonas.</title>
        <authorList>
            <person name="Patil P.P."/>
            <person name="Midha S."/>
            <person name="Patil P.B."/>
        </authorList>
    </citation>
    <scope>NUCLEOTIDE SEQUENCE [LARGE SCALE GENOMIC DNA]</scope>
    <source>
        <strain evidence="15 16">JCM 16536</strain>
    </source>
</reference>
<protein>
    <recommendedName>
        <fullName evidence="3">Translocation and assembly module subunit TamA</fullName>
    </recommendedName>
    <alternativeName>
        <fullName evidence="9">Autotransporter assembly factor TamA</fullName>
    </alternativeName>
</protein>
<evidence type="ECO:0000256" key="9">
    <source>
        <dbReference type="ARBA" id="ARBA00033063"/>
    </source>
</evidence>
<dbReference type="PANTHER" id="PTHR12815:SF47">
    <property type="entry name" value="TRANSLOCATION AND ASSEMBLY MODULE SUBUNIT TAMA"/>
    <property type="match status" value="1"/>
</dbReference>
<name>A0A0R0AUJ9_9GAMM</name>
<dbReference type="STRING" id="676599.ARC20_06695"/>
<evidence type="ECO:0000259" key="12">
    <source>
        <dbReference type="Pfam" id="PF01103"/>
    </source>
</evidence>
<evidence type="ECO:0000256" key="2">
    <source>
        <dbReference type="ARBA" id="ARBA00010248"/>
    </source>
</evidence>
<feature type="domain" description="Bacterial surface antigen (D15)" evidence="12">
    <location>
        <begin position="404"/>
        <end position="589"/>
    </location>
</feature>
<keyword evidence="16" id="KW-1185">Reference proteome</keyword>
<dbReference type="InterPro" id="IPR000184">
    <property type="entry name" value="Bac_surfAg_D15"/>
</dbReference>
<keyword evidence="4" id="KW-1134">Transmembrane beta strand</keyword>
<organism evidence="15 16">
    <name type="scientific">Stenotrophomonas panacihumi</name>
    <dbReference type="NCBI Taxonomy" id="676599"/>
    <lineage>
        <taxon>Bacteria</taxon>
        <taxon>Pseudomonadati</taxon>
        <taxon>Pseudomonadota</taxon>
        <taxon>Gammaproteobacteria</taxon>
        <taxon>Lysobacterales</taxon>
        <taxon>Lysobacteraceae</taxon>
        <taxon>Stenotrophomonas</taxon>
    </lineage>
</organism>
<evidence type="ECO:0000259" key="13">
    <source>
        <dbReference type="Pfam" id="PF07244"/>
    </source>
</evidence>
<comment type="subcellular location">
    <subcellularLocation>
        <location evidence="1">Cell outer membrane</location>
    </subcellularLocation>
</comment>
<feature type="domain" description="POTRA" evidence="13">
    <location>
        <begin position="129"/>
        <end position="186"/>
    </location>
</feature>
<dbReference type="Pfam" id="PF07244">
    <property type="entry name" value="POTRA"/>
    <property type="match status" value="1"/>
</dbReference>
<evidence type="ECO:0000256" key="5">
    <source>
        <dbReference type="ARBA" id="ARBA00022692"/>
    </source>
</evidence>
<keyword evidence="7" id="KW-0472">Membrane</keyword>
<evidence type="ECO:0000313" key="16">
    <source>
        <dbReference type="Proteomes" id="UP000051802"/>
    </source>
</evidence>
<dbReference type="InterPro" id="IPR039910">
    <property type="entry name" value="D15-like"/>
</dbReference>
<keyword evidence="6 11" id="KW-0732">Signal</keyword>
<dbReference type="GO" id="GO:0009279">
    <property type="term" value="C:cell outer membrane"/>
    <property type="evidence" value="ECO:0007669"/>
    <property type="project" value="UniProtKB-SubCell"/>
</dbReference>
<dbReference type="GO" id="GO:0009306">
    <property type="term" value="P:protein secretion"/>
    <property type="evidence" value="ECO:0007669"/>
    <property type="project" value="TreeGrafter"/>
</dbReference>
<feature type="signal peptide" evidence="11">
    <location>
        <begin position="1"/>
        <end position="22"/>
    </location>
</feature>
<dbReference type="Proteomes" id="UP000051802">
    <property type="component" value="Unassembled WGS sequence"/>
</dbReference>